<dbReference type="EMBL" id="MU007042">
    <property type="protein sequence ID" value="KAF2430002.1"/>
    <property type="molecule type" value="Genomic_DNA"/>
</dbReference>
<name>A0A9P4NQW7_9PEZI</name>
<protein>
    <submittedName>
        <fullName evidence="1">Uncharacterized protein</fullName>
    </submittedName>
</protein>
<gene>
    <name evidence="1" type="ORF">EJ08DRAFT_661212</name>
</gene>
<evidence type="ECO:0000313" key="2">
    <source>
        <dbReference type="Proteomes" id="UP000800235"/>
    </source>
</evidence>
<proteinExistence type="predicted"/>
<dbReference type="Proteomes" id="UP000800235">
    <property type="component" value="Unassembled WGS sequence"/>
</dbReference>
<dbReference type="AlphaFoldDB" id="A0A9P4NQW7"/>
<reference evidence="1" key="1">
    <citation type="journal article" date="2020" name="Stud. Mycol.">
        <title>101 Dothideomycetes genomes: a test case for predicting lifestyles and emergence of pathogens.</title>
        <authorList>
            <person name="Haridas S."/>
            <person name="Albert R."/>
            <person name="Binder M."/>
            <person name="Bloem J."/>
            <person name="Labutti K."/>
            <person name="Salamov A."/>
            <person name="Andreopoulos B."/>
            <person name="Baker S."/>
            <person name="Barry K."/>
            <person name="Bills G."/>
            <person name="Bluhm B."/>
            <person name="Cannon C."/>
            <person name="Castanera R."/>
            <person name="Culley D."/>
            <person name="Daum C."/>
            <person name="Ezra D."/>
            <person name="Gonzalez J."/>
            <person name="Henrissat B."/>
            <person name="Kuo A."/>
            <person name="Liang C."/>
            <person name="Lipzen A."/>
            <person name="Lutzoni F."/>
            <person name="Magnuson J."/>
            <person name="Mondo S."/>
            <person name="Nolan M."/>
            <person name="Ohm R."/>
            <person name="Pangilinan J."/>
            <person name="Park H.-J."/>
            <person name="Ramirez L."/>
            <person name="Alfaro M."/>
            <person name="Sun H."/>
            <person name="Tritt A."/>
            <person name="Yoshinaga Y."/>
            <person name="Zwiers L.-H."/>
            <person name="Turgeon B."/>
            <person name="Goodwin S."/>
            <person name="Spatafora J."/>
            <person name="Crous P."/>
            <person name="Grigoriev I."/>
        </authorList>
    </citation>
    <scope>NUCLEOTIDE SEQUENCE</scope>
    <source>
        <strain evidence="1">CBS 130266</strain>
    </source>
</reference>
<comment type="caution">
    <text evidence="1">The sequence shown here is derived from an EMBL/GenBank/DDBJ whole genome shotgun (WGS) entry which is preliminary data.</text>
</comment>
<sequence length="442" mass="49720">MNNTQEETETPIGYHIAPVRIEDGDVYLDLSGAEDDALIIPSSLLQCSPSFERVLSGRWQDGKTIEIQERTTGQTTRVYRWGLRYISHTNEDGHAQEVTSAYILATGNAGPVAKSSSSVPSFHLTLENSIAEREGPTDICIHDEDRPRHKAYGEKALARAALAHNLLFSWLLDIDVSYPEPLGPWIRDSLDANVEERMITIADAIAYADQLGLLESVAEVAGETCPITWLSALPEGKHGSRELKCAILECREGIITMSNSIIENLQKLGIGKTLQKSRQRSSPWLSRYLLVYEKSKLISSISLHKEIQKAAAKRDIHLFDCSKPGVWYVQRMADISKIDRVHLRETKEYMSATRYLAKKFQDLLKVANDGIVENARQFIGSAVNLEVDYFTQVYQSDDNLPWAKKPYLEPDYLYELDFEAATAKWVNLMLRKSVSEPVSEAV</sequence>
<accession>A0A9P4NQW7</accession>
<organism evidence="1 2">
    <name type="scientific">Tothia fuscella</name>
    <dbReference type="NCBI Taxonomy" id="1048955"/>
    <lineage>
        <taxon>Eukaryota</taxon>
        <taxon>Fungi</taxon>
        <taxon>Dikarya</taxon>
        <taxon>Ascomycota</taxon>
        <taxon>Pezizomycotina</taxon>
        <taxon>Dothideomycetes</taxon>
        <taxon>Pleosporomycetidae</taxon>
        <taxon>Venturiales</taxon>
        <taxon>Cylindrosympodiaceae</taxon>
        <taxon>Tothia</taxon>
    </lineage>
</organism>
<evidence type="ECO:0000313" key="1">
    <source>
        <dbReference type="EMBL" id="KAF2430002.1"/>
    </source>
</evidence>
<dbReference type="OrthoDB" id="3896443at2759"/>
<keyword evidence="2" id="KW-1185">Reference proteome</keyword>